<dbReference type="Proteomes" id="UP000182466">
    <property type="component" value="Unassembled WGS sequence"/>
</dbReference>
<reference evidence="7 8" key="1">
    <citation type="submission" date="2016-10" db="EMBL/GenBank/DDBJ databases">
        <authorList>
            <person name="de Groot N.N."/>
        </authorList>
    </citation>
    <scope>NUCLEOTIDE SEQUENCE [LARGE SCALE GENOMIC DNA]</scope>
    <source>
        <strain evidence="7 8">CGMCC 1.10959</strain>
    </source>
</reference>
<keyword evidence="2 4" id="KW-0238">DNA-binding</keyword>
<keyword evidence="3" id="KW-0804">Transcription</keyword>
<dbReference type="PROSITE" id="PS50977">
    <property type="entry name" value="HTH_TETR_2"/>
    <property type="match status" value="1"/>
</dbReference>
<evidence type="ECO:0000259" key="6">
    <source>
        <dbReference type="PROSITE" id="PS50977"/>
    </source>
</evidence>
<dbReference type="RefSeq" id="WP_081710525.1">
    <property type="nucleotide sequence ID" value="NZ_FPAW01000027.1"/>
</dbReference>
<gene>
    <name evidence="7" type="ORF">SAMN05216236_12733</name>
</gene>
<feature type="domain" description="HTH tetR-type" evidence="6">
    <location>
        <begin position="19"/>
        <end position="79"/>
    </location>
</feature>
<keyword evidence="8" id="KW-1185">Reference proteome</keyword>
<feature type="DNA-binding region" description="H-T-H motif" evidence="4">
    <location>
        <begin position="42"/>
        <end position="61"/>
    </location>
</feature>
<dbReference type="GO" id="GO:0003700">
    <property type="term" value="F:DNA-binding transcription factor activity"/>
    <property type="evidence" value="ECO:0007669"/>
    <property type="project" value="TreeGrafter"/>
</dbReference>
<dbReference type="STRING" id="999627.SAMN05216236_12733"/>
<organism evidence="7 8">
    <name type="scientific">Sedimentitalea nanhaiensis</name>
    <dbReference type="NCBI Taxonomy" id="999627"/>
    <lineage>
        <taxon>Bacteria</taxon>
        <taxon>Pseudomonadati</taxon>
        <taxon>Pseudomonadota</taxon>
        <taxon>Alphaproteobacteria</taxon>
        <taxon>Rhodobacterales</taxon>
        <taxon>Paracoccaceae</taxon>
        <taxon>Sedimentitalea</taxon>
    </lineage>
</organism>
<evidence type="ECO:0000256" key="4">
    <source>
        <dbReference type="PROSITE-ProRule" id="PRU00335"/>
    </source>
</evidence>
<dbReference type="eggNOG" id="COG1309">
    <property type="taxonomic scope" value="Bacteria"/>
</dbReference>
<dbReference type="InterPro" id="IPR001647">
    <property type="entry name" value="HTH_TetR"/>
</dbReference>
<keyword evidence="1" id="KW-0805">Transcription regulation</keyword>
<evidence type="ECO:0000313" key="8">
    <source>
        <dbReference type="Proteomes" id="UP000182466"/>
    </source>
</evidence>
<feature type="compositionally biased region" description="Basic and acidic residues" evidence="5">
    <location>
        <begin position="14"/>
        <end position="23"/>
    </location>
</feature>
<dbReference type="EMBL" id="FPAW01000027">
    <property type="protein sequence ID" value="SFU10450.1"/>
    <property type="molecule type" value="Genomic_DNA"/>
</dbReference>
<dbReference type="Pfam" id="PF00440">
    <property type="entry name" value="TetR_N"/>
    <property type="match status" value="1"/>
</dbReference>
<dbReference type="GO" id="GO:0000976">
    <property type="term" value="F:transcription cis-regulatory region binding"/>
    <property type="evidence" value="ECO:0007669"/>
    <property type="project" value="TreeGrafter"/>
</dbReference>
<feature type="region of interest" description="Disordered" evidence="5">
    <location>
        <begin position="1"/>
        <end position="23"/>
    </location>
</feature>
<dbReference type="PANTHER" id="PTHR30055">
    <property type="entry name" value="HTH-TYPE TRANSCRIPTIONAL REGULATOR RUTR"/>
    <property type="match status" value="1"/>
</dbReference>
<dbReference type="PANTHER" id="PTHR30055:SF234">
    <property type="entry name" value="HTH-TYPE TRANSCRIPTIONAL REGULATOR BETI"/>
    <property type="match status" value="1"/>
</dbReference>
<evidence type="ECO:0000256" key="3">
    <source>
        <dbReference type="ARBA" id="ARBA00023163"/>
    </source>
</evidence>
<dbReference type="InterPro" id="IPR050109">
    <property type="entry name" value="HTH-type_TetR-like_transc_reg"/>
</dbReference>
<dbReference type="Gene3D" id="1.10.357.10">
    <property type="entry name" value="Tetracycline Repressor, domain 2"/>
    <property type="match status" value="1"/>
</dbReference>
<dbReference type="InterPro" id="IPR009057">
    <property type="entry name" value="Homeodomain-like_sf"/>
</dbReference>
<evidence type="ECO:0000313" key="7">
    <source>
        <dbReference type="EMBL" id="SFU10450.1"/>
    </source>
</evidence>
<evidence type="ECO:0000256" key="2">
    <source>
        <dbReference type="ARBA" id="ARBA00023125"/>
    </source>
</evidence>
<evidence type="ECO:0000256" key="1">
    <source>
        <dbReference type="ARBA" id="ARBA00023015"/>
    </source>
</evidence>
<protein>
    <submittedName>
        <fullName evidence="7">Transcriptional regulator, TetR family</fullName>
    </submittedName>
</protein>
<name>A0A1I7DFI4_9RHOB</name>
<dbReference type="AlphaFoldDB" id="A0A1I7DFI4"/>
<dbReference type="PRINTS" id="PR00455">
    <property type="entry name" value="HTHTETR"/>
</dbReference>
<dbReference type="SUPFAM" id="SSF46689">
    <property type="entry name" value="Homeodomain-like"/>
    <property type="match status" value="1"/>
</dbReference>
<accession>A0A1I7DFI4</accession>
<sequence length="216" mass="24786">MTERTSSNPPPNRQEQRSEDTRRRVCDAAVSCLDDMGYSETSIQRVQERAEVSRGALMHQFATKEDLMADTLSRLLAPTRTGKSQNAARRNTVARGVSMENDLLSLWSKVVDRPEGRAMVEILVTARTDKKLRDKVEPVLKKYNDDINQDILRVYQSTNGTDEDVVELWAICRVFLRSLHLQERFTSDPEAAQKMISRFAKLVAPHMRRRQPEPDQ</sequence>
<evidence type="ECO:0000256" key="5">
    <source>
        <dbReference type="SAM" id="MobiDB-lite"/>
    </source>
</evidence>
<proteinExistence type="predicted"/>